<evidence type="ECO:0000313" key="1">
    <source>
        <dbReference type="EMBL" id="UQN30675.1"/>
    </source>
</evidence>
<reference evidence="1" key="1">
    <citation type="submission" date="2022-05" db="EMBL/GenBank/DDBJ databases">
        <title>Genomic analysis of Brachybacterium sp. CBA3104.</title>
        <authorList>
            <person name="Roh S.W."/>
            <person name="Kim Y.B."/>
            <person name="Kim Y."/>
        </authorList>
    </citation>
    <scope>NUCLEOTIDE SEQUENCE</scope>
    <source>
        <strain evidence="1">CBA3104</strain>
    </source>
</reference>
<organism evidence="1 2">
    <name type="scientific">Brachybacterium kimchii</name>
    <dbReference type="NCBI Taxonomy" id="2942909"/>
    <lineage>
        <taxon>Bacteria</taxon>
        <taxon>Bacillati</taxon>
        <taxon>Actinomycetota</taxon>
        <taxon>Actinomycetes</taxon>
        <taxon>Micrococcales</taxon>
        <taxon>Dermabacteraceae</taxon>
        <taxon>Brachybacterium</taxon>
    </lineage>
</organism>
<accession>A0ABY4N7Y9</accession>
<sequence length="321" mass="35465">MTSTATDFTTARFATNPDGRIAARVDDRDEYPWIVQVPGDYSVWGRDEDMVADGWSPLDETRLPRVVTDKMIERGRNAYWGDTYGGLAEDRVRAIVSAALSAAPTTDDDAGIGPETRAAYRDLHAPTTDEPTTDEPADDWQGLFNIESRRKTEAIARAEKAEQERDEVREAGRLAVQQRGAEKERADTAEQGLADLSERYREQGGALLRAESLTAREHLDAAWEAAHVPADGTIPAGAEYLYRTSDCRVGMGAEMGVPMPVRDTYGQERRLLDPPAPDWLADAAPIEALLREIEGVGFVTDPVLLSRHLAERGVRVTEEDR</sequence>
<dbReference type="Proteomes" id="UP001055868">
    <property type="component" value="Chromosome"/>
</dbReference>
<dbReference type="RefSeq" id="WP_249480074.1">
    <property type="nucleotide sequence ID" value="NZ_CP097218.1"/>
</dbReference>
<evidence type="ECO:0000313" key="2">
    <source>
        <dbReference type="Proteomes" id="UP001055868"/>
    </source>
</evidence>
<gene>
    <name evidence="1" type="ORF">M4486_05060</name>
</gene>
<name>A0ABY4N7Y9_9MICO</name>
<protein>
    <submittedName>
        <fullName evidence="1">Uncharacterized protein</fullName>
    </submittedName>
</protein>
<keyword evidence="2" id="KW-1185">Reference proteome</keyword>
<proteinExistence type="predicted"/>
<dbReference type="EMBL" id="CP097218">
    <property type="protein sequence ID" value="UQN30675.1"/>
    <property type="molecule type" value="Genomic_DNA"/>
</dbReference>